<feature type="region of interest" description="Disordered" evidence="1">
    <location>
        <begin position="74"/>
        <end position="95"/>
    </location>
</feature>
<gene>
    <name evidence="2" type="ORF">PFISCL1PPCAC_18040</name>
</gene>
<evidence type="ECO:0000313" key="2">
    <source>
        <dbReference type="EMBL" id="GMT26743.1"/>
    </source>
</evidence>
<dbReference type="Proteomes" id="UP001432322">
    <property type="component" value="Unassembled WGS sequence"/>
</dbReference>
<dbReference type="AlphaFoldDB" id="A0AAV5W8I3"/>
<protein>
    <submittedName>
        <fullName evidence="2">Uncharacterized protein</fullName>
    </submittedName>
</protein>
<keyword evidence="3" id="KW-1185">Reference proteome</keyword>
<dbReference type="EMBL" id="BTSY01000005">
    <property type="protein sequence ID" value="GMT26743.1"/>
    <property type="molecule type" value="Genomic_DNA"/>
</dbReference>
<evidence type="ECO:0000313" key="3">
    <source>
        <dbReference type="Proteomes" id="UP001432322"/>
    </source>
</evidence>
<sequence>FHSDVSLHLGMPRHLGEYGRQSMKEWKRRESSSSSSHPIHRVTPTGAAQLTADGETLREERRMGAVAAKFLGATLGPREGEEGNREIEEEEKRWR</sequence>
<proteinExistence type="predicted"/>
<feature type="compositionally biased region" description="Basic and acidic residues" evidence="1">
    <location>
        <begin position="14"/>
        <end position="31"/>
    </location>
</feature>
<accession>A0AAV5W8I3</accession>
<reference evidence="2" key="1">
    <citation type="submission" date="2023-10" db="EMBL/GenBank/DDBJ databases">
        <title>Genome assembly of Pristionchus species.</title>
        <authorList>
            <person name="Yoshida K."/>
            <person name="Sommer R.J."/>
        </authorList>
    </citation>
    <scope>NUCLEOTIDE SEQUENCE</scope>
    <source>
        <strain evidence="2">RS5133</strain>
    </source>
</reference>
<name>A0AAV5W8I3_9BILA</name>
<feature type="region of interest" description="Disordered" evidence="1">
    <location>
        <begin position="1"/>
        <end position="47"/>
    </location>
</feature>
<feature type="compositionally biased region" description="Basic and acidic residues" evidence="1">
    <location>
        <begin position="78"/>
        <end position="95"/>
    </location>
</feature>
<organism evidence="2 3">
    <name type="scientific">Pristionchus fissidentatus</name>
    <dbReference type="NCBI Taxonomy" id="1538716"/>
    <lineage>
        <taxon>Eukaryota</taxon>
        <taxon>Metazoa</taxon>
        <taxon>Ecdysozoa</taxon>
        <taxon>Nematoda</taxon>
        <taxon>Chromadorea</taxon>
        <taxon>Rhabditida</taxon>
        <taxon>Rhabditina</taxon>
        <taxon>Diplogasteromorpha</taxon>
        <taxon>Diplogasteroidea</taxon>
        <taxon>Neodiplogasteridae</taxon>
        <taxon>Pristionchus</taxon>
    </lineage>
</organism>
<comment type="caution">
    <text evidence="2">The sequence shown here is derived from an EMBL/GenBank/DDBJ whole genome shotgun (WGS) entry which is preliminary data.</text>
</comment>
<feature type="non-terminal residue" evidence="2">
    <location>
        <position position="1"/>
    </location>
</feature>
<evidence type="ECO:0000256" key="1">
    <source>
        <dbReference type="SAM" id="MobiDB-lite"/>
    </source>
</evidence>
<feature type="non-terminal residue" evidence="2">
    <location>
        <position position="95"/>
    </location>
</feature>